<dbReference type="Proteomes" id="UP000286732">
    <property type="component" value="Unassembled WGS sequence"/>
</dbReference>
<evidence type="ECO:0000256" key="5">
    <source>
        <dbReference type="ARBA" id="ARBA00023054"/>
    </source>
</evidence>
<keyword evidence="5 7" id="KW-0175">Coiled coil</keyword>
<keyword evidence="2" id="KW-0963">Cytoplasm</keyword>
<dbReference type="Gene3D" id="3.40.50.300">
    <property type="entry name" value="P-loop containing nucleotide triphosphate hydrolases"/>
    <property type="match status" value="1"/>
</dbReference>
<dbReference type="EMBL" id="QNZM01000039">
    <property type="protein sequence ID" value="RTZ82473.1"/>
    <property type="molecule type" value="Genomic_DNA"/>
</dbReference>
<dbReference type="PANTHER" id="PTHR42963">
    <property type="entry name" value="CHROMOSOME PARTITION PROTEIN MUKB"/>
    <property type="match status" value="1"/>
</dbReference>
<keyword evidence="3" id="KW-0547">Nucleotide-binding</keyword>
<reference evidence="9 10" key="1">
    <citation type="submission" date="2018-06" db="EMBL/GenBank/DDBJ databases">
        <title>Combined omics and stable isotope probing to characterize newly discovered Mariana Back-Arc vent microbial communities.</title>
        <authorList>
            <person name="Trembath-Reichert E."/>
            <person name="Huber J.A."/>
        </authorList>
    </citation>
    <scope>NUCLEOTIDE SEQUENCE [LARGE SCALE GENOMIC DNA]</scope>
    <source>
        <strain evidence="9">MAG 63_2</strain>
    </source>
</reference>
<evidence type="ECO:0000256" key="1">
    <source>
        <dbReference type="ARBA" id="ARBA00004496"/>
    </source>
</evidence>
<keyword evidence="6" id="KW-0238">DNA-binding</keyword>
<evidence type="ECO:0000256" key="2">
    <source>
        <dbReference type="ARBA" id="ARBA00022490"/>
    </source>
</evidence>
<proteinExistence type="predicted"/>
<organism evidence="9 10">
    <name type="scientific">SAR324 cluster bacterium</name>
    <dbReference type="NCBI Taxonomy" id="2024889"/>
    <lineage>
        <taxon>Bacteria</taxon>
        <taxon>Deltaproteobacteria</taxon>
        <taxon>SAR324 cluster</taxon>
    </lineage>
</organism>
<dbReference type="InterPro" id="IPR050308">
    <property type="entry name" value="MukB/SMC"/>
</dbReference>
<protein>
    <submittedName>
        <fullName evidence="9">Chromosome segregation protein SMC</fullName>
    </submittedName>
</protein>
<dbReference type="GO" id="GO:0003677">
    <property type="term" value="F:DNA binding"/>
    <property type="evidence" value="ECO:0007669"/>
    <property type="project" value="UniProtKB-KW"/>
</dbReference>
<dbReference type="GO" id="GO:0005524">
    <property type="term" value="F:ATP binding"/>
    <property type="evidence" value="ECO:0007669"/>
    <property type="project" value="UniProtKB-KW"/>
</dbReference>
<dbReference type="FunFam" id="3.40.50.300:FF:000901">
    <property type="entry name" value="Chromosome partition protein Smc"/>
    <property type="match status" value="1"/>
</dbReference>
<accession>A0A432GH48</accession>
<evidence type="ECO:0000256" key="6">
    <source>
        <dbReference type="ARBA" id="ARBA00023125"/>
    </source>
</evidence>
<evidence type="ECO:0000313" key="9">
    <source>
        <dbReference type="EMBL" id="RTZ82473.1"/>
    </source>
</evidence>
<evidence type="ECO:0000256" key="4">
    <source>
        <dbReference type="ARBA" id="ARBA00022840"/>
    </source>
</evidence>
<dbReference type="PANTHER" id="PTHR42963:SF1">
    <property type="entry name" value="DUF4476 DOMAIN-CONTAINING PROTEIN"/>
    <property type="match status" value="1"/>
</dbReference>
<feature type="domain" description="RecF/RecN/SMC N-terminal" evidence="8">
    <location>
        <begin position="80"/>
        <end position="232"/>
    </location>
</feature>
<feature type="non-terminal residue" evidence="9">
    <location>
        <position position="1"/>
    </location>
</feature>
<feature type="coiled-coil region" evidence="7">
    <location>
        <begin position="55"/>
        <end position="89"/>
    </location>
</feature>
<dbReference type="AlphaFoldDB" id="A0A432GH48"/>
<evidence type="ECO:0000259" key="8">
    <source>
        <dbReference type="Pfam" id="PF02463"/>
    </source>
</evidence>
<dbReference type="SUPFAM" id="SSF52540">
    <property type="entry name" value="P-loop containing nucleoside triphosphate hydrolases"/>
    <property type="match status" value="1"/>
</dbReference>
<dbReference type="CDD" id="cd03278">
    <property type="entry name" value="ABC_SMC_barmotin"/>
    <property type="match status" value="1"/>
</dbReference>
<dbReference type="Pfam" id="PF02463">
    <property type="entry name" value="SMC_N"/>
    <property type="match status" value="1"/>
</dbReference>
<gene>
    <name evidence="9" type="ORF">DSY98_00995</name>
</gene>
<comment type="subcellular location">
    <subcellularLocation>
        <location evidence="1">Cytoplasm</location>
    </subcellularLocation>
</comment>
<keyword evidence="4" id="KW-0067">ATP-binding</keyword>
<evidence type="ECO:0000313" key="10">
    <source>
        <dbReference type="Proteomes" id="UP000286732"/>
    </source>
</evidence>
<sequence>LEDQLREITEQTPEAILTEIDIDTSDHKQMGLELRSLKASLNAMGAVNLAAPEEYAALKERIDFLKSQSEDLQKAVDDLKETIKDINIESRRRFREMFDQVNENFMNVFSSLFEGGEAKLLLTESEDLLNAGVDILAQPPGKKLQNINLLSGGEKALTAISLIFAIFLVKPSPFCLLDEVDAPLDDVNVVRFNRLITGLSYDSQFIIVTHNKKTMEIGDLLYGVTMEEPGISKTVSVEFKEAESLIA</sequence>
<name>A0A432GH48_9DELT</name>
<evidence type="ECO:0000256" key="7">
    <source>
        <dbReference type="SAM" id="Coils"/>
    </source>
</evidence>
<dbReference type="InterPro" id="IPR003395">
    <property type="entry name" value="RecF/RecN/SMC_N"/>
</dbReference>
<evidence type="ECO:0000256" key="3">
    <source>
        <dbReference type="ARBA" id="ARBA00022741"/>
    </source>
</evidence>
<dbReference type="GO" id="GO:0005737">
    <property type="term" value="C:cytoplasm"/>
    <property type="evidence" value="ECO:0007669"/>
    <property type="project" value="UniProtKB-SubCell"/>
</dbReference>
<dbReference type="InterPro" id="IPR027417">
    <property type="entry name" value="P-loop_NTPase"/>
</dbReference>
<comment type="caution">
    <text evidence="9">The sequence shown here is derived from an EMBL/GenBank/DDBJ whole genome shotgun (WGS) entry which is preliminary data.</text>
</comment>